<gene>
    <name evidence="2" type="ORF">NEILACOT_05686</name>
</gene>
<comment type="caution">
    <text evidence="2">The sequence shown here is derived from an EMBL/GenBank/DDBJ whole genome shotgun (WGS) entry which is preliminary data.</text>
</comment>
<proteinExistence type="predicted"/>
<dbReference type="EMBL" id="ACEQ02000066">
    <property type="protein sequence ID" value="EEZ74300.1"/>
    <property type="molecule type" value="Genomic_DNA"/>
</dbReference>
<evidence type="ECO:0000256" key="1">
    <source>
        <dbReference type="SAM" id="Phobius"/>
    </source>
</evidence>
<keyword evidence="1" id="KW-0812">Transmembrane</keyword>
<name>D0WDP9_NEILA</name>
<dbReference type="AlphaFoldDB" id="D0WDP9"/>
<keyword evidence="1" id="KW-0472">Membrane</keyword>
<keyword evidence="1" id="KW-1133">Transmembrane helix</keyword>
<feature type="transmembrane region" description="Helical" evidence="1">
    <location>
        <begin position="73"/>
        <end position="94"/>
    </location>
</feature>
<evidence type="ECO:0000313" key="3">
    <source>
        <dbReference type="Proteomes" id="UP000003843"/>
    </source>
</evidence>
<organism evidence="2 3">
    <name type="scientific">Neisseria lactamica ATCC 23970</name>
    <dbReference type="NCBI Taxonomy" id="546265"/>
    <lineage>
        <taxon>Bacteria</taxon>
        <taxon>Pseudomonadati</taxon>
        <taxon>Pseudomonadota</taxon>
        <taxon>Betaproteobacteria</taxon>
        <taxon>Neisseriales</taxon>
        <taxon>Neisseriaceae</taxon>
        <taxon>Neisseria</taxon>
    </lineage>
</organism>
<protein>
    <submittedName>
        <fullName evidence="2">Uncharacterized protein</fullName>
    </submittedName>
</protein>
<sequence length="106" mass="11426">MPFGFVQFGVGFIAAVILGFQTTFELRFGFGFIFCSGFWRLLLKVCAAVTISEVALAIICCFSVILAKSGRAATARCALLLSLLIPSSCVVVSLPPMFRRPSLRVA</sequence>
<evidence type="ECO:0000313" key="2">
    <source>
        <dbReference type="EMBL" id="EEZ74300.1"/>
    </source>
</evidence>
<feature type="transmembrane region" description="Helical" evidence="1">
    <location>
        <begin position="6"/>
        <end position="29"/>
    </location>
</feature>
<accession>D0WDP9</accession>
<reference evidence="2 3" key="1">
    <citation type="submission" date="2009-10" db="EMBL/GenBank/DDBJ databases">
        <authorList>
            <person name="Weinstock G."/>
            <person name="Sodergren E."/>
            <person name="Clifton S."/>
            <person name="Fulton L."/>
            <person name="Fulton B."/>
            <person name="Courtney L."/>
            <person name="Fronick C."/>
            <person name="Harrison M."/>
            <person name="Strong C."/>
            <person name="Farmer C."/>
            <person name="Delahaunty K."/>
            <person name="Markovic C."/>
            <person name="Hall O."/>
            <person name="Minx P."/>
            <person name="Tomlinson C."/>
            <person name="Mitreva M."/>
            <person name="Nelson J."/>
            <person name="Hou S."/>
            <person name="Wollam A."/>
            <person name="Pepin K.H."/>
            <person name="Johnson M."/>
            <person name="Bhonagiri V."/>
            <person name="Nash W.E."/>
            <person name="Warren W."/>
            <person name="Chinwalla A."/>
            <person name="Mardis E.R."/>
            <person name="Wilson R.K."/>
        </authorList>
    </citation>
    <scope>NUCLEOTIDE SEQUENCE [LARGE SCALE GENOMIC DNA]</scope>
    <source>
        <strain evidence="2 3">ATCC 23970</strain>
    </source>
</reference>
<feature type="transmembrane region" description="Helical" evidence="1">
    <location>
        <begin position="41"/>
        <end position="67"/>
    </location>
</feature>
<dbReference type="Proteomes" id="UP000003843">
    <property type="component" value="Unassembled WGS sequence"/>
</dbReference>